<dbReference type="STRING" id="139420.A0A371D6I2"/>
<organism evidence="5 6">
    <name type="scientific">Lentinus brumalis</name>
    <dbReference type="NCBI Taxonomy" id="2498619"/>
    <lineage>
        <taxon>Eukaryota</taxon>
        <taxon>Fungi</taxon>
        <taxon>Dikarya</taxon>
        <taxon>Basidiomycota</taxon>
        <taxon>Agaricomycotina</taxon>
        <taxon>Agaricomycetes</taxon>
        <taxon>Polyporales</taxon>
        <taxon>Polyporaceae</taxon>
        <taxon>Lentinus</taxon>
    </lineage>
</organism>
<evidence type="ECO:0000313" key="5">
    <source>
        <dbReference type="EMBL" id="RDX48154.1"/>
    </source>
</evidence>
<dbReference type="Proteomes" id="UP000256964">
    <property type="component" value="Unassembled WGS sequence"/>
</dbReference>
<evidence type="ECO:0008006" key="7">
    <source>
        <dbReference type="Google" id="ProtNLM"/>
    </source>
</evidence>
<dbReference type="InterPro" id="IPR031568">
    <property type="entry name" value="Pet117"/>
</dbReference>
<comment type="similarity">
    <text evidence="2">Belongs to the PET117 family.</text>
</comment>
<dbReference type="GO" id="GO:0005739">
    <property type="term" value="C:mitochondrion"/>
    <property type="evidence" value="ECO:0007669"/>
    <property type="project" value="UniProtKB-SubCell"/>
</dbReference>
<evidence type="ECO:0000313" key="6">
    <source>
        <dbReference type="Proteomes" id="UP000256964"/>
    </source>
</evidence>
<dbReference type="PANTHER" id="PTHR28163">
    <property type="entry name" value="PROTEIN PET117 HOMOLOG, MITOCHONDRIAL"/>
    <property type="match status" value="1"/>
</dbReference>
<keyword evidence="4" id="KW-0496">Mitochondrion</keyword>
<evidence type="ECO:0000256" key="1">
    <source>
        <dbReference type="ARBA" id="ARBA00004173"/>
    </source>
</evidence>
<dbReference type="AlphaFoldDB" id="A0A371D6I2"/>
<dbReference type="GO" id="GO:0033617">
    <property type="term" value="P:mitochondrial respiratory chain complex IV assembly"/>
    <property type="evidence" value="ECO:0007669"/>
    <property type="project" value="TreeGrafter"/>
</dbReference>
<dbReference type="EMBL" id="KZ857413">
    <property type="protein sequence ID" value="RDX48154.1"/>
    <property type="molecule type" value="Genomic_DNA"/>
</dbReference>
<keyword evidence="6" id="KW-1185">Reference proteome</keyword>
<name>A0A371D6I2_9APHY</name>
<dbReference type="Pfam" id="PF15786">
    <property type="entry name" value="PET117"/>
    <property type="match status" value="1"/>
</dbReference>
<evidence type="ECO:0000256" key="3">
    <source>
        <dbReference type="ARBA" id="ARBA00022946"/>
    </source>
</evidence>
<evidence type="ECO:0000256" key="2">
    <source>
        <dbReference type="ARBA" id="ARBA00008197"/>
    </source>
</evidence>
<proteinExistence type="inferred from homology"/>
<dbReference type="OrthoDB" id="76305at2759"/>
<gene>
    <name evidence="5" type="ORF">OH76DRAFT_678094</name>
</gene>
<dbReference type="PANTHER" id="PTHR28163:SF1">
    <property type="entry name" value="PROTEIN PET117 HOMOLOG, MITOCHONDRIAL"/>
    <property type="match status" value="1"/>
</dbReference>
<evidence type="ECO:0000256" key="4">
    <source>
        <dbReference type="ARBA" id="ARBA00023128"/>
    </source>
</evidence>
<protein>
    <recommendedName>
        <fullName evidence="7">Cytochrome c oxidase assembly protein</fullName>
    </recommendedName>
</protein>
<accession>A0A371D6I2</accession>
<comment type="subcellular location">
    <subcellularLocation>
        <location evidence="1">Mitochondrion</location>
    </subcellularLocation>
</comment>
<reference evidence="5 6" key="1">
    <citation type="journal article" date="2018" name="Biotechnol. Biofuels">
        <title>Integrative visual omics of the white-rot fungus Polyporus brumalis exposes the biotechnological potential of its oxidative enzymes for delignifying raw plant biomass.</title>
        <authorList>
            <person name="Miyauchi S."/>
            <person name="Rancon A."/>
            <person name="Drula E."/>
            <person name="Hage H."/>
            <person name="Chaduli D."/>
            <person name="Favel A."/>
            <person name="Grisel S."/>
            <person name="Henrissat B."/>
            <person name="Herpoel-Gimbert I."/>
            <person name="Ruiz-Duenas F.J."/>
            <person name="Chevret D."/>
            <person name="Hainaut M."/>
            <person name="Lin J."/>
            <person name="Wang M."/>
            <person name="Pangilinan J."/>
            <person name="Lipzen A."/>
            <person name="Lesage-Meessen L."/>
            <person name="Navarro D."/>
            <person name="Riley R."/>
            <person name="Grigoriev I.V."/>
            <person name="Zhou S."/>
            <person name="Raouche S."/>
            <person name="Rosso M.N."/>
        </authorList>
    </citation>
    <scope>NUCLEOTIDE SEQUENCE [LARGE SCALE GENOMIC DNA]</scope>
    <source>
        <strain evidence="5 6">BRFM 1820</strain>
    </source>
</reference>
<keyword evidence="3" id="KW-0809">Transit peptide</keyword>
<sequence length="83" mass="9669">MSRVAKVTLAAAVFGSAFVIWGVHHLQVQERETMYQGVLRDEVRRREKMKQREEDLQRSLEKRELYERVQNVSKPAPDPTSAT</sequence>